<dbReference type="EC" id="3.-.-.-" evidence="2"/>
<feature type="domain" description="Beta-lactamase-related" evidence="1">
    <location>
        <begin position="35"/>
        <end position="370"/>
    </location>
</feature>
<name>A0ABW5WJD8_9FLAO</name>
<keyword evidence="2" id="KW-0378">Hydrolase</keyword>
<keyword evidence="3" id="KW-1185">Reference proteome</keyword>
<dbReference type="Gene3D" id="3.40.710.10">
    <property type="entry name" value="DD-peptidase/beta-lactamase superfamily"/>
    <property type="match status" value="1"/>
</dbReference>
<dbReference type="Proteomes" id="UP001597533">
    <property type="component" value="Unassembled WGS sequence"/>
</dbReference>
<evidence type="ECO:0000313" key="3">
    <source>
        <dbReference type="Proteomes" id="UP001597533"/>
    </source>
</evidence>
<dbReference type="RefSeq" id="WP_183484883.1">
    <property type="nucleotide sequence ID" value="NZ_JBHUOV010000001.1"/>
</dbReference>
<dbReference type="PANTHER" id="PTHR46825">
    <property type="entry name" value="D-ALANYL-D-ALANINE-CARBOXYPEPTIDASE/ENDOPEPTIDASE AMPH"/>
    <property type="match status" value="1"/>
</dbReference>
<dbReference type="PANTHER" id="PTHR46825:SF7">
    <property type="entry name" value="D-ALANYL-D-ALANINE CARBOXYPEPTIDASE"/>
    <property type="match status" value="1"/>
</dbReference>
<dbReference type="SUPFAM" id="SSF56601">
    <property type="entry name" value="beta-lactamase/transpeptidase-like"/>
    <property type="match status" value="1"/>
</dbReference>
<evidence type="ECO:0000259" key="1">
    <source>
        <dbReference type="Pfam" id="PF00144"/>
    </source>
</evidence>
<organism evidence="2 3">
    <name type="scientific">Lacinutrix iliipiscaria</name>
    <dbReference type="NCBI Taxonomy" id="1230532"/>
    <lineage>
        <taxon>Bacteria</taxon>
        <taxon>Pseudomonadati</taxon>
        <taxon>Bacteroidota</taxon>
        <taxon>Flavobacteriia</taxon>
        <taxon>Flavobacteriales</taxon>
        <taxon>Flavobacteriaceae</taxon>
        <taxon>Lacinutrix</taxon>
    </lineage>
</organism>
<dbReference type="InterPro" id="IPR012338">
    <property type="entry name" value="Beta-lactam/transpept-like"/>
</dbReference>
<accession>A0ABW5WJD8</accession>
<proteinExistence type="predicted"/>
<reference evidence="3" key="1">
    <citation type="journal article" date="2019" name="Int. J. Syst. Evol. Microbiol.">
        <title>The Global Catalogue of Microorganisms (GCM) 10K type strain sequencing project: providing services to taxonomists for standard genome sequencing and annotation.</title>
        <authorList>
            <consortium name="The Broad Institute Genomics Platform"/>
            <consortium name="The Broad Institute Genome Sequencing Center for Infectious Disease"/>
            <person name="Wu L."/>
            <person name="Ma J."/>
        </authorList>
    </citation>
    <scope>NUCLEOTIDE SEQUENCE [LARGE SCALE GENOMIC DNA]</scope>
    <source>
        <strain evidence="3">KCTC 32141</strain>
    </source>
</reference>
<protein>
    <submittedName>
        <fullName evidence="2">Serine hydrolase domain-containing protein</fullName>
        <ecNumber evidence="2">3.-.-.-</ecNumber>
    </submittedName>
</protein>
<comment type="caution">
    <text evidence="2">The sequence shown here is derived from an EMBL/GenBank/DDBJ whole genome shotgun (WGS) entry which is preliminary data.</text>
</comment>
<dbReference type="Pfam" id="PF00144">
    <property type="entry name" value="Beta-lactamase"/>
    <property type="match status" value="1"/>
</dbReference>
<dbReference type="EMBL" id="JBHUOV010000001">
    <property type="protein sequence ID" value="MFD2822361.1"/>
    <property type="molecule type" value="Genomic_DNA"/>
</dbReference>
<dbReference type="InterPro" id="IPR050491">
    <property type="entry name" value="AmpC-like"/>
</dbReference>
<sequence length="381" mass="43112">MKQRSELLAFIILLLFNCKSTTIKTKDLNPKVISTINQVIAENNIPGLTFSIIHKNGQTDNYAAGFSDIEKKITLKTDHTFFSGSIGKTYTAALLMQLIDKKQIELSDIFITYFPGHEWLHQIPNIDDITIGMLLQHTSGLPRYVLKPEIWKQIDEDPNKVWTYKDRLAVVFNDKPVHEAGKSWSYSDTNYILLGMLIEKVTKNNYYDLADYQILKPYNLNQTYPSLKRNIPNLAVGYSKMPPAFRVPEKTVEAGSYFFNPQLEWTGGGMASSTPNLAKWAKLYYSGTPFSKKTLATITTENHNGHHVIGTDSYGIGTFIYETKHGKAFGHSGFMPGFNSLFIYYPELEIAAAIQINCDYAASVINMNELMDDLISQSLIR</sequence>
<dbReference type="GO" id="GO:0016787">
    <property type="term" value="F:hydrolase activity"/>
    <property type="evidence" value="ECO:0007669"/>
    <property type="project" value="UniProtKB-KW"/>
</dbReference>
<gene>
    <name evidence="2" type="ORF">ACFS5M_01690</name>
</gene>
<dbReference type="InterPro" id="IPR001466">
    <property type="entry name" value="Beta-lactam-related"/>
</dbReference>
<evidence type="ECO:0000313" key="2">
    <source>
        <dbReference type="EMBL" id="MFD2822361.1"/>
    </source>
</evidence>